<dbReference type="Proteomes" id="UP000381093">
    <property type="component" value="Unassembled WGS sequence"/>
</dbReference>
<proteinExistence type="predicted"/>
<dbReference type="AlphaFoldDB" id="A0A5E7DJ56"/>
<organism evidence="1 2">
    <name type="scientific">Pseudomonas fluorescens</name>
    <dbReference type="NCBI Taxonomy" id="294"/>
    <lineage>
        <taxon>Bacteria</taxon>
        <taxon>Pseudomonadati</taxon>
        <taxon>Pseudomonadota</taxon>
        <taxon>Gammaproteobacteria</taxon>
        <taxon>Pseudomonadales</taxon>
        <taxon>Pseudomonadaceae</taxon>
        <taxon>Pseudomonas</taxon>
    </lineage>
</organism>
<accession>A0A5E7DJ56</accession>
<reference evidence="1 2" key="1">
    <citation type="submission" date="2019-09" db="EMBL/GenBank/DDBJ databases">
        <authorList>
            <person name="Chandra G."/>
            <person name="Truman W A."/>
        </authorList>
    </citation>
    <scope>NUCLEOTIDE SEQUENCE [LARGE SCALE GENOMIC DNA]</scope>
    <source>
        <strain evidence="1">PS710</strain>
    </source>
</reference>
<evidence type="ECO:0000313" key="2">
    <source>
        <dbReference type="Proteomes" id="UP000381093"/>
    </source>
</evidence>
<gene>
    <name evidence="1" type="ORF">PS710_03168</name>
</gene>
<dbReference type="EMBL" id="CABVHW010000009">
    <property type="protein sequence ID" value="VVO07362.1"/>
    <property type="molecule type" value="Genomic_DNA"/>
</dbReference>
<sequence length="171" mass="19151">MSCVLYELVPSFRRLPQESRLPSLDAALILSTYHEYPAVLGCPCDSQLTVFSSGITHMPKLDLLTSSNSTSVVLSAIRDLTDDTDTATFNGVVSAKINGSLKIDREEITVQLINSRPNYAIIDIHWEDCGYKNYKDMGLYGRMTTQWNEVKKSSATSFTLYGETYEIVVNY</sequence>
<protein>
    <submittedName>
        <fullName evidence="1">Uncharacterized protein</fullName>
    </submittedName>
</protein>
<name>A0A5E7DJ56_PSEFL</name>
<evidence type="ECO:0000313" key="1">
    <source>
        <dbReference type="EMBL" id="VVO07362.1"/>
    </source>
</evidence>